<evidence type="ECO:0000313" key="1">
    <source>
        <dbReference type="EMBL" id="UJG44818.1"/>
    </source>
</evidence>
<organism evidence="1">
    <name type="scientific">Candidatus Heimdallarchaeum endolithica</name>
    <dbReference type="NCBI Taxonomy" id="2876572"/>
    <lineage>
        <taxon>Archaea</taxon>
        <taxon>Promethearchaeati</taxon>
        <taxon>Candidatus Heimdallarchaeota</taxon>
        <taxon>Candidatus Heimdallarchaeia (ex Rinke et al. 2021) (nom. nud.)</taxon>
        <taxon>Candidatus Heimdallarchaeales</taxon>
        <taxon>Candidatus Heimdallarchaeaceae</taxon>
        <taxon>Candidatus Heimdallarchaeum</taxon>
    </lineage>
</organism>
<dbReference type="Proteomes" id="UP001200513">
    <property type="component" value="Chromosome"/>
</dbReference>
<gene>
    <name evidence="1" type="ORF">K9W46_06440</name>
</gene>
<protein>
    <submittedName>
        <fullName evidence="1">Uncharacterized protein</fullName>
    </submittedName>
</protein>
<dbReference type="EMBL" id="CP084167">
    <property type="protein sequence ID" value="UJG44818.1"/>
    <property type="molecule type" value="Genomic_DNA"/>
</dbReference>
<dbReference type="AlphaFoldDB" id="A0A9Y1FRC2"/>
<proteinExistence type="predicted"/>
<reference evidence="1" key="1">
    <citation type="journal article" date="2022" name="Nat. Microbiol.">
        <title>Unique mobile elements and scalable gene flow at the prokaryote-eukaryote boundary revealed by circularized Asgard archaea genomes.</title>
        <authorList>
            <person name="Wu F."/>
            <person name="Speth D.R."/>
            <person name="Philosof A."/>
            <person name="Cremiere A."/>
            <person name="Narayanan A."/>
            <person name="Barco R.A."/>
            <person name="Connon S.A."/>
            <person name="Amend J.P."/>
            <person name="Antoshechkin I.A."/>
            <person name="Orphan V.J."/>
        </authorList>
    </citation>
    <scope>NUCLEOTIDE SEQUENCE</scope>
    <source>
        <strain evidence="1">PR6</strain>
    </source>
</reference>
<name>A0A9Y1FRC2_9ARCH</name>
<accession>A0A9Y1FRC2</accession>
<sequence length="47" mass="5731">MNKQDTQTEHSKKEEKKFKCTGCHTPLSIYDERCPKCERKNPHYIYR</sequence>